<gene>
    <name evidence="3" type="ORF">CTI12_AA410510</name>
</gene>
<protein>
    <recommendedName>
        <fullName evidence="2">Transposase Tnp1/En/Spm-like domain-containing protein</fullName>
    </recommendedName>
</protein>
<dbReference type="AlphaFoldDB" id="A0A2U1M7S8"/>
<proteinExistence type="predicted"/>
<dbReference type="InterPro" id="IPR004264">
    <property type="entry name" value="Transposase_23"/>
</dbReference>
<evidence type="ECO:0000313" key="4">
    <source>
        <dbReference type="Proteomes" id="UP000245207"/>
    </source>
</evidence>
<dbReference type="OrthoDB" id="1913335at2759"/>
<dbReference type="PANTHER" id="PTHR33144:SF55">
    <property type="entry name" value="CHROMATIN REMODELER BROMODOMAIN FAMILY"/>
    <property type="match status" value="1"/>
</dbReference>
<name>A0A2U1M7S8_ARTAN</name>
<organism evidence="3 4">
    <name type="scientific">Artemisia annua</name>
    <name type="common">Sweet wormwood</name>
    <dbReference type="NCBI Taxonomy" id="35608"/>
    <lineage>
        <taxon>Eukaryota</taxon>
        <taxon>Viridiplantae</taxon>
        <taxon>Streptophyta</taxon>
        <taxon>Embryophyta</taxon>
        <taxon>Tracheophyta</taxon>
        <taxon>Spermatophyta</taxon>
        <taxon>Magnoliopsida</taxon>
        <taxon>eudicotyledons</taxon>
        <taxon>Gunneridae</taxon>
        <taxon>Pentapetalae</taxon>
        <taxon>asterids</taxon>
        <taxon>campanulids</taxon>
        <taxon>Asterales</taxon>
        <taxon>Asteraceae</taxon>
        <taxon>Asteroideae</taxon>
        <taxon>Anthemideae</taxon>
        <taxon>Artemisiinae</taxon>
        <taxon>Artemisia</taxon>
    </lineage>
</organism>
<keyword evidence="4" id="KW-1185">Reference proteome</keyword>
<dbReference type="Pfam" id="PF03004">
    <property type="entry name" value="Transposase_24"/>
    <property type="match status" value="1"/>
</dbReference>
<feature type="domain" description="Transposase Tnp1/En/Spm-like" evidence="2">
    <location>
        <begin position="374"/>
        <end position="438"/>
    </location>
</feature>
<dbReference type="STRING" id="35608.A0A2U1M7S8"/>
<comment type="caution">
    <text evidence="3">The sequence shown here is derived from an EMBL/GenBank/DDBJ whole genome shotgun (WGS) entry which is preliminary data.</text>
</comment>
<reference evidence="3 4" key="1">
    <citation type="journal article" date="2018" name="Mol. Plant">
        <title>The genome of Artemisia annua provides insight into the evolution of Asteraceae family and artemisinin biosynthesis.</title>
        <authorList>
            <person name="Shen Q."/>
            <person name="Zhang L."/>
            <person name="Liao Z."/>
            <person name="Wang S."/>
            <person name="Yan T."/>
            <person name="Shi P."/>
            <person name="Liu M."/>
            <person name="Fu X."/>
            <person name="Pan Q."/>
            <person name="Wang Y."/>
            <person name="Lv Z."/>
            <person name="Lu X."/>
            <person name="Zhang F."/>
            <person name="Jiang W."/>
            <person name="Ma Y."/>
            <person name="Chen M."/>
            <person name="Hao X."/>
            <person name="Li L."/>
            <person name="Tang Y."/>
            <person name="Lv G."/>
            <person name="Zhou Y."/>
            <person name="Sun X."/>
            <person name="Brodelius P.E."/>
            <person name="Rose J.K.C."/>
            <person name="Tang K."/>
        </authorList>
    </citation>
    <scope>NUCLEOTIDE SEQUENCE [LARGE SCALE GENOMIC DNA]</scope>
    <source>
        <strain evidence="4">cv. Huhao1</strain>
        <tissue evidence="3">Leaf</tissue>
    </source>
</reference>
<dbReference type="Pfam" id="PF03017">
    <property type="entry name" value="Transposase_23"/>
    <property type="match status" value="1"/>
</dbReference>
<dbReference type="InterPro" id="IPR004252">
    <property type="entry name" value="Probable_transposase_24"/>
</dbReference>
<dbReference type="EMBL" id="PKPP01006205">
    <property type="protein sequence ID" value="PWA57311.1"/>
    <property type="molecule type" value="Genomic_DNA"/>
</dbReference>
<dbReference type="Proteomes" id="UP000245207">
    <property type="component" value="Unassembled WGS sequence"/>
</dbReference>
<feature type="region of interest" description="Disordered" evidence="1">
    <location>
        <begin position="1"/>
        <end position="47"/>
    </location>
</feature>
<sequence>MPSRKDKSTRKGKSARKDKGARTRSGNDNQQVEDVLHMESNHSDDDEVQVIQRKRVRGPTFMPKVWTVSDEERISVSFNEYGQPIDKKTTSTLTHFMGSLARSGKYCPLHKPWPKVGSAKKKILLDVLNDKFDLPMGCDDWILKSFGKKVRNWRARVKKDYYDPSLRYREQINSRPKRVHKVQWKKLVKNWNKENSKIVSEKNKANRSKKKMVQVTGKKSYAIKREEVKESLGGREPTRREFFRACFSTDGIAKNEEAASAIDRMEELSSQLPEGATDEPGPQDVYSKVMGKDNNGIADLYGLGVRASDVWGVVPSRAARSRDKLMYKSRCDQLSCELAQLKARDSQRQGLSENASSGTNVVNEPQPLRVGAEVYIKSIFNSSEIVAKGRIKSLDPNEIVGGEELGPNWCEVNVQVPIKRDEHLVRRYGLFVTIHDAIGATVAWPCPFVSVVREDDA</sequence>
<dbReference type="PANTHER" id="PTHR33144">
    <property type="entry name" value="OS10G0409366 PROTEIN-RELATED"/>
    <property type="match status" value="1"/>
</dbReference>
<evidence type="ECO:0000259" key="2">
    <source>
        <dbReference type="Pfam" id="PF03017"/>
    </source>
</evidence>
<evidence type="ECO:0000313" key="3">
    <source>
        <dbReference type="EMBL" id="PWA57311.1"/>
    </source>
</evidence>
<feature type="compositionally biased region" description="Basic and acidic residues" evidence="1">
    <location>
        <begin position="34"/>
        <end position="43"/>
    </location>
</feature>
<evidence type="ECO:0000256" key="1">
    <source>
        <dbReference type="SAM" id="MobiDB-lite"/>
    </source>
</evidence>
<accession>A0A2U1M7S8</accession>